<dbReference type="InterPro" id="IPR012223">
    <property type="entry name" value="TEII"/>
</dbReference>
<dbReference type="PANTHER" id="PTHR11487:SF0">
    <property type="entry name" value="S-ACYL FATTY ACID SYNTHASE THIOESTERASE, MEDIUM CHAIN"/>
    <property type="match status" value="1"/>
</dbReference>
<accession>A0A419HNS8</accession>
<feature type="domain" description="Thioesterase" evidence="2">
    <location>
        <begin position="21"/>
        <end position="241"/>
    </location>
</feature>
<evidence type="ECO:0000313" key="3">
    <source>
        <dbReference type="EMBL" id="RJQ77856.1"/>
    </source>
</evidence>
<comment type="similarity">
    <text evidence="1">Belongs to the thioesterase family.</text>
</comment>
<protein>
    <submittedName>
        <fullName evidence="3">Thioesterase</fullName>
    </submittedName>
</protein>
<organism evidence="3 4">
    <name type="scientific">Amycolatopsis panacis</name>
    <dbReference type="NCBI Taxonomy" id="2340917"/>
    <lineage>
        <taxon>Bacteria</taxon>
        <taxon>Bacillati</taxon>
        <taxon>Actinomycetota</taxon>
        <taxon>Actinomycetes</taxon>
        <taxon>Pseudonocardiales</taxon>
        <taxon>Pseudonocardiaceae</taxon>
        <taxon>Amycolatopsis</taxon>
    </lineage>
</organism>
<dbReference type="OrthoDB" id="4169718at2"/>
<gene>
    <name evidence="3" type="ORF">D5S19_28635</name>
</gene>
<evidence type="ECO:0000313" key="4">
    <source>
        <dbReference type="Proteomes" id="UP000285112"/>
    </source>
</evidence>
<dbReference type="Proteomes" id="UP000285112">
    <property type="component" value="Unassembled WGS sequence"/>
</dbReference>
<reference evidence="3 4" key="1">
    <citation type="submission" date="2018-09" db="EMBL/GenBank/DDBJ databases">
        <title>YIM PH 21725 draft genome.</title>
        <authorList>
            <person name="Miao C."/>
        </authorList>
    </citation>
    <scope>NUCLEOTIDE SEQUENCE [LARGE SCALE GENOMIC DNA]</scope>
    <source>
        <strain evidence="4">YIM PH21725</strain>
    </source>
</reference>
<comment type="caution">
    <text evidence="3">The sequence shown here is derived from an EMBL/GenBank/DDBJ whole genome shotgun (WGS) entry which is preliminary data.</text>
</comment>
<dbReference type="InterPro" id="IPR029058">
    <property type="entry name" value="AB_hydrolase_fold"/>
</dbReference>
<dbReference type="InterPro" id="IPR001031">
    <property type="entry name" value="Thioesterase"/>
</dbReference>
<dbReference type="Gene3D" id="3.40.50.1820">
    <property type="entry name" value="alpha/beta hydrolase"/>
    <property type="match status" value="1"/>
</dbReference>
<dbReference type="EMBL" id="QZFV01000134">
    <property type="protein sequence ID" value="RJQ77856.1"/>
    <property type="molecule type" value="Genomic_DNA"/>
</dbReference>
<dbReference type="RefSeq" id="WP_120026484.1">
    <property type="nucleotide sequence ID" value="NZ_QZFV01000134.1"/>
</dbReference>
<dbReference type="GO" id="GO:0008610">
    <property type="term" value="P:lipid biosynthetic process"/>
    <property type="evidence" value="ECO:0007669"/>
    <property type="project" value="TreeGrafter"/>
</dbReference>
<sequence length="247" mass="27147">MTATATARRWLPFGVNGTGTRLFCFPHAGASAVVYNGWREYADAGLSICPVQPPGRAERGRETLHRDAEALADDVVAGLGDEFTGNYALFGHSVGALVAYLVARRLAERGRDLPRHLFVSGRAAPQLPDRRRQLRALPVAELTAELRALGGLPEALLRDRSLLEMFLPLLRADLALNETYWHRPADPLPFGLTVFGGHGDPRADHLELAAWQDLAEDSELVTYPGGHFYLDRRAPELLAVVRRRLAG</sequence>
<evidence type="ECO:0000259" key="2">
    <source>
        <dbReference type="Pfam" id="PF00975"/>
    </source>
</evidence>
<dbReference type="SUPFAM" id="SSF53474">
    <property type="entry name" value="alpha/beta-Hydrolases"/>
    <property type="match status" value="1"/>
</dbReference>
<keyword evidence="4" id="KW-1185">Reference proteome</keyword>
<evidence type="ECO:0000256" key="1">
    <source>
        <dbReference type="ARBA" id="ARBA00007169"/>
    </source>
</evidence>
<dbReference type="AlphaFoldDB" id="A0A419HNS8"/>
<proteinExistence type="inferred from homology"/>
<dbReference type="Pfam" id="PF00975">
    <property type="entry name" value="Thioesterase"/>
    <property type="match status" value="1"/>
</dbReference>
<dbReference type="PANTHER" id="PTHR11487">
    <property type="entry name" value="THIOESTERASE"/>
    <property type="match status" value="1"/>
</dbReference>
<name>A0A419HNS8_9PSEU</name>